<sequence length="169" mass="20205">MGVKEESLELALKMEKESYHYYNNHIEGAENPLSRKVLESLAAQELDHMDKVKKIAANKSIEENDYQPEDIESQIQKVFESFSAAEREDWKESNTNIYRHAMELEQDTYEIYERLAKQTGDDTERKFFEALMQEEEWHYESLENVFNYFENTGDFYATDESQTWPWMNI</sequence>
<dbReference type="InterPro" id="IPR003251">
    <property type="entry name" value="Rr_diiron-bd_dom"/>
</dbReference>
<dbReference type="AlphaFoldDB" id="A0A1C0AAJ0"/>
<dbReference type="SUPFAM" id="SSF47240">
    <property type="entry name" value="Ferritin-like"/>
    <property type="match status" value="1"/>
</dbReference>
<dbReference type="GO" id="GO:0016491">
    <property type="term" value="F:oxidoreductase activity"/>
    <property type="evidence" value="ECO:0007669"/>
    <property type="project" value="InterPro"/>
</dbReference>
<name>A0A1C0AAJ0_9FIRM</name>
<dbReference type="Gene3D" id="1.20.1260.10">
    <property type="match status" value="1"/>
</dbReference>
<dbReference type="PANTHER" id="PTHR33531">
    <property type="entry name" value="RUBRERYTHRIN SUBFAMILY"/>
    <property type="match status" value="1"/>
</dbReference>
<evidence type="ECO:0000313" key="3">
    <source>
        <dbReference type="Proteomes" id="UP000093514"/>
    </source>
</evidence>
<dbReference type="OrthoDB" id="1729872at2"/>
<dbReference type="CDD" id="cd01045">
    <property type="entry name" value="Ferritin_like_AB"/>
    <property type="match status" value="1"/>
</dbReference>
<protein>
    <recommendedName>
        <fullName evidence="1">Rubrerythrin diiron-binding domain-containing protein</fullName>
    </recommendedName>
</protein>
<dbReference type="Pfam" id="PF02915">
    <property type="entry name" value="Rubrerythrin"/>
    <property type="match status" value="1"/>
</dbReference>
<dbReference type="EMBL" id="LWDV01000008">
    <property type="protein sequence ID" value="OCL27304.1"/>
    <property type="molecule type" value="Genomic_DNA"/>
</dbReference>
<evidence type="ECO:0000313" key="2">
    <source>
        <dbReference type="EMBL" id="OCL27304.1"/>
    </source>
</evidence>
<dbReference type="Proteomes" id="UP000093514">
    <property type="component" value="Unassembled WGS sequence"/>
</dbReference>
<dbReference type="InterPro" id="IPR009078">
    <property type="entry name" value="Ferritin-like_SF"/>
</dbReference>
<comment type="caution">
    <text evidence="2">The sequence shown here is derived from an EMBL/GenBank/DDBJ whole genome shotgun (WGS) entry which is preliminary data.</text>
</comment>
<accession>A0A1C0AAJ0</accession>
<organism evidence="2 3">
    <name type="scientific">Orenia metallireducens</name>
    <dbReference type="NCBI Taxonomy" id="1413210"/>
    <lineage>
        <taxon>Bacteria</taxon>
        <taxon>Bacillati</taxon>
        <taxon>Bacillota</taxon>
        <taxon>Clostridia</taxon>
        <taxon>Halanaerobiales</taxon>
        <taxon>Halobacteroidaceae</taxon>
        <taxon>Orenia</taxon>
    </lineage>
</organism>
<feature type="domain" description="Rubrerythrin diiron-binding" evidence="1">
    <location>
        <begin position="6"/>
        <end position="144"/>
    </location>
</feature>
<proteinExistence type="predicted"/>
<keyword evidence="3" id="KW-1185">Reference proteome</keyword>
<dbReference type="InterPro" id="IPR012347">
    <property type="entry name" value="Ferritin-like"/>
</dbReference>
<reference evidence="2 3" key="2">
    <citation type="submission" date="2016-08" db="EMBL/GenBank/DDBJ databases">
        <title>Orenia metallireducens sp. nov. strain Z6, a Novel Metal-reducing Firmicute from the Deep Subsurface.</title>
        <authorList>
            <person name="Maxim B.I."/>
            <person name="Kenneth K."/>
            <person name="Flynn T.M."/>
            <person name="Oloughlin E.J."/>
            <person name="Locke R.A."/>
            <person name="Weber J.R."/>
            <person name="Egan S.M."/>
            <person name="Mackie R.I."/>
            <person name="Cann I.K."/>
        </authorList>
    </citation>
    <scope>NUCLEOTIDE SEQUENCE [LARGE SCALE GENOMIC DNA]</scope>
    <source>
        <strain evidence="2 3">Z6</strain>
    </source>
</reference>
<reference evidence="3" key="1">
    <citation type="submission" date="2016-07" db="EMBL/GenBank/DDBJ databases">
        <authorList>
            <person name="Florea S."/>
            <person name="Webb J.S."/>
            <person name="Jaromczyk J."/>
            <person name="Schardl C.L."/>
        </authorList>
    </citation>
    <scope>NUCLEOTIDE SEQUENCE [LARGE SCALE GENOMIC DNA]</scope>
    <source>
        <strain evidence="3">Z6</strain>
    </source>
</reference>
<dbReference type="PANTHER" id="PTHR33531:SF7">
    <property type="entry name" value="HYPOTHETICAL MEMBRANE PROTEIN, CONSERVED"/>
    <property type="match status" value="1"/>
</dbReference>
<evidence type="ECO:0000259" key="1">
    <source>
        <dbReference type="Pfam" id="PF02915"/>
    </source>
</evidence>
<dbReference type="GO" id="GO:0046872">
    <property type="term" value="F:metal ion binding"/>
    <property type="evidence" value="ECO:0007669"/>
    <property type="project" value="InterPro"/>
</dbReference>
<dbReference type="RefSeq" id="WP_068717051.1">
    <property type="nucleotide sequence ID" value="NZ_LWDV01000008.1"/>
</dbReference>
<gene>
    <name evidence="2" type="ORF">U472_07530</name>
</gene>